<accession>A0A2M9CTV3</accession>
<proteinExistence type="predicted"/>
<keyword evidence="1" id="KW-0121">Carboxypeptidase</keyword>
<dbReference type="EMBL" id="PGFG01000001">
    <property type="protein sequence ID" value="PJJ75309.1"/>
    <property type="molecule type" value="Genomic_DNA"/>
</dbReference>
<dbReference type="Pfam" id="PF13715">
    <property type="entry name" value="CarbopepD_reg_2"/>
    <property type="match status" value="1"/>
</dbReference>
<evidence type="ECO:0000313" key="2">
    <source>
        <dbReference type="Proteomes" id="UP000230000"/>
    </source>
</evidence>
<keyword evidence="1" id="KW-0378">Hydrolase</keyword>
<sequence>MQLPVKGQKHAAVSHHLFRKYGPWPLWLLPLLLMAGLLPVKLHAQDIVFGKVMDNTTRLPLAGATVINRTTGEGTLTDTAGAYRIHARLHDWIVFSYIGYAPDSMQIRIMGKNGAIVNVFLRPTGYLLNEIQVKGRRIDYYRDSMERRELYGFALGQEKTHGLGAVSHPVSALFDALSKRQKQIWHFQKIEQQFEQQQYIASRIKVSLVEQLTGLHGDTLKLFLENYYHPDYEWVRFASDYDLYADILKAARQFKAILPTYAPLHDSLFLHAIDDTLVHPKNKP</sequence>
<dbReference type="AlphaFoldDB" id="A0A2M9CTV3"/>
<gene>
    <name evidence="1" type="ORF">BXY57_0881</name>
</gene>
<name>A0A2M9CTV3_9BACT</name>
<protein>
    <submittedName>
        <fullName evidence="1">Carboxypeptidase-like protein</fullName>
    </submittedName>
</protein>
<dbReference type="Gene3D" id="2.60.40.1120">
    <property type="entry name" value="Carboxypeptidase-like, regulatory domain"/>
    <property type="match status" value="1"/>
</dbReference>
<dbReference type="GO" id="GO:0004180">
    <property type="term" value="F:carboxypeptidase activity"/>
    <property type="evidence" value="ECO:0007669"/>
    <property type="project" value="UniProtKB-KW"/>
</dbReference>
<dbReference type="Proteomes" id="UP000230000">
    <property type="component" value="Unassembled WGS sequence"/>
</dbReference>
<dbReference type="SUPFAM" id="SSF49464">
    <property type="entry name" value="Carboxypeptidase regulatory domain-like"/>
    <property type="match status" value="1"/>
</dbReference>
<evidence type="ECO:0000313" key="1">
    <source>
        <dbReference type="EMBL" id="PJJ75309.1"/>
    </source>
</evidence>
<reference evidence="1 2" key="1">
    <citation type="submission" date="2017-11" db="EMBL/GenBank/DDBJ databases">
        <title>Genomic Encyclopedia of Archaeal and Bacterial Type Strains, Phase II (KMG-II): From Individual Species to Whole Genera.</title>
        <authorList>
            <person name="Goeker M."/>
        </authorList>
    </citation>
    <scope>NUCLEOTIDE SEQUENCE [LARGE SCALE GENOMIC DNA]</scope>
    <source>
        <strain evidence="1 2">DSM 27268</strain>
    </source>
</reference>
<comment type="caution">
    <text evidence="1">The sequence shown here is derived from an EMBL/GenBank/DDBJ whole genome shotgun (WGS) entry which is preliminary data.</text>
</comment>
<keyword evidence="2" id="KW-1185">Reference proteome</keyword>
<organism evidence="1 2">
    <name type="scientific">Thermoflavifilum aggregans</name>
    <dbReference type="NCBI Taxonomy" id="454188"/>
    <lineage>
        <taxon>Bacteria</taxon>
        <taxon>Pseudomonadati</taxon>
        <taxon>Bacteroidota</taxon>
        <taxon>Chitinophagia</taxon>
        <taxon>Chitinophagales</taxon>
        <taxon>Chitinophagaceae</taxon>
        <taxon>Thermoflavifilum</taxon>
    </lineage>
</organism>
<dbReference type="InterPro" id="IPR008969">
    <property type="entry name" value="CarboxyPept-like_regulatory"/>
</dbReference>
<keyword evidence="1" id="KW-0645">Protease</keyword>